<comment type="caution">
    <text evidence="1">The sequence shown here is derived from an EMBL/GenBank/DDBJ whole genome shotgun (WGS) entry which is preliminary data.</text>
</comment>
<organism evidence="1 2">
    <name type="scientific">Bosea eneae</name>
    <dbReference type="NCBI Taxonomy" id="151454"/>
    <lineage>
        <taxon>Bacteria</taxon>
        <taxon>Pseudomonadati</taxon>
        <taxon>Pseudomonadota</taxon>
        <taxon>Alphaproteobacteria</taxon>
        <taxon>Hyphomicrobiales</taxon>
        <taxon>Boseaceae</taxon>
        <taxon>Bosea</taxon>
    </lineage>
</organism>
<gene>
    <name evidence="1" type="ORF">ACFPOB_21180</name>
</gene>
<reference evidence="2" key="1">
    <citation type="journal article" date="2019" name="Int. J. Syst. Evol. Microbiol.">
        <title>The Global Catalogue of Microorganisms (GCM) 10K type strain sequencing project: providing services to taxonomists for standard genome sequencing and annotation.</title>
        <authorList>
            <consortium name="The Broad Institute Genomics Platform"/>
            <consortium name="The Broad Institute Genome Sequencing Center for Infectious Disease"/>
            <person name="Wu L."/>
            <person name="Ma J."/>
        </authorList>
    </citation>
    <scope>NUCLEOTIDE SEQUENCE [LARGE SCALE GENOMIC DNA]</scope>
    <source>
        <strain evidence="2">NCAIM B.01391</strain>
    </source>
</reference>
<feature type="non-terminal residue" evidence="1">
    <location>
        <position position="69"/>
    </location>
</feature>
<sequence>MRLFAGGRYLSVFAAIGKGWETGRTAGNREPDKKSGFVEKLSFGLLTGARGCSYKAAIETAPPLAGPLY</sequence>
<evidence type="ECO:0000313" key="2">
    <source>
        <dbReference type="Proteomes" id="UP001596053"/>
    </source>
</evidence>
<protein>
    <submittedName>
        <fullName evidence="1">Uncharacterized protein</fullName>
    </submittedName>
</protein>
<proteinExistence type="predicted"/>
<evidence type="ECO:0000313" key="1">
    <source>
        <dbReference type="EMBL" id="MFC5422080.1"/>
    </source>
</evidence>
<dbReference type="EMBL" id="JBHSLW010000035">
    <property type="protein sequence ID" value="MFC5422080.1"/>
    <property type="molecule type" value="Genomic_DNA"/>
</dbReference>
<dbReference type="Proteomes" id="UP001596053">
    <property type="component" value="Unassembled WGS sequence"/>
</dbReference>
<accession>A0ABW0J143</accession>
<keyword evidence="2" id="KW-1185">Reference proteome</keyword>
<name>A0ABW0J143_9HYPH</name>
<dbReference type="RefSeq" id="WP_377800375.1">
    <property type="nucleotide sequence ID" value="NZ_JBHSLW010000035.1"/>
</dbReference>